<gene>
    <name evidence="10" type="ordered locus">COPRO5265_0238</name>
</gene>
<dbReference type="Proteomes" id="UP000001732">
    <property type="component" value="Chromosome"/>
</dbReference>
<dbReference type="InterPro" id="IPR050095">
    <property type="entry name" value="ECF_ABC_transporter_ATP-bd"/>
</dbReference>
<evidence type="ECO:0000256" key="4">
    <source>
        <dbReference type="ARBA" id="ARBA00022475"/>
    </source>
</evidence>
<dbReference type="KEGG" id="cpo:COPRO5265_0238"/>
<protein>
    <submittedName>
        <fullName evidence="10">Cobalt import ATP-binding protein CbiO</fullName>
        <ecNumber evidence="10">3.6.3.-</ecNumber>
    </submittedName>
</protein>
<dbReference type="HOGENOM" id="CLU_000604_1_22_9"/>
<keyword evidence="11" id="KW-1185">Reference proteome</keyword>
<keyword evidence="5" id="KW-0547">Nucleotide-binding</keyword>
<evidence type="ECO:0000256" key="8">
    <source>
        <dbReference type="ARBA" id="ARBA00023136"/>
    </source>
</evidence>
<dbReference type="SUPFAM" id="SSF52540">
    <property type="entry name" value="P-loop containing nucleoside triphosphate hydrolases"/>
    <property type="match status" value="1"/>
</dbReference>
<name>B5Y759_COPPD</name>
<dbReference type="STRING" id="309798.COPRO5265_0238"/>
<dbReference type="GO" id="GO:0043190">
    <property type="term" value="C:ATP-binding cassette (ABC) transporter complex"/>
    <property type="evidence" value="ECO:0007669"/>
    <property type="project" value="TreeGrafter"/>
</dbReference>
<evidence type="ECO:0000256" key="7">
    <source>
        <dbReference type="ARBA" id="ARBA00022967"/>
    </source>
</evidence>
<evidence type="ECO:0000256" key="5">
    <source>
        <dbReference type="ARBA" id="ARBA00022741"/>
    </source>
</evidence>
<keyword evidence="4" id="KW-1003">Cell membrane</keyword>
<reference evidence="11" key="1">
    <citation type="submission" date="2008-08" db="EMBL/GenBank/DDBJ databases">
        <title>The complete genome sequence of Coprothermobacter proteolyticus strain ATCC 5245 / DSM 5265 / BT.</title>
        <authorList>
            <person name="Dodson R.J."/>
            <person name="Durkin A.S."/>
            <person name="Wu M."/>
            <person name="Eisen J."/>
            <person name="Sutton G."/>
        </authorList>
    </citation>
    <scope>NUCLEOTIDE SEQUENCE [LARGE SCALE GENOMIC DNA]</scope>
    <source>
        <strain evidence="11">ATCC 35245 / DSM 5265 / OCM 4 / BT</strain>
    </source>
</reference>
<dbReference type="Gene3D" id="3.40.50.300">
    <property type="entry name" value="P-loop containing nucleotide triphosphate hydrolases"/>
    <property type="match status" value="1"/>
</dbReference>
<evidence type="ECO:0000256" key="6">
    <source>
        <dbReference type="ARBA" id="ARBA00022840"/>
    </source>
</evidence>
<keyword evidence="10" id="KW-0378">Hydrolase</keyword>
<dbReference type="GO" id="GO:0005524">
    <property type="term" value="F:ATP binding"/>
    <property type="evidence" value="ECO:0007669"/>
    <property type="project" value="UniProtKB-KW"/>
</dbReference>
<evidence type="ECO:0000313" key="10">
    <source>
        <dbReference type="EMBL" id="ACI16777.1"/>
    </source>
</evidence>
<dbReference type="AlphaFoldDB" id="B5Y759"/>
<comment type="similarity">
    <text evidence="2">Belongs to the ABC transporter superfamily.</text>
</comment>
<keyword evidence="3" id="KW-0813">Transport</keyword>
<dbReference type="eggNOG" id="COG1122">
    <property type="taxonomic scope" value="Bacteria"/>
</dbReference>
<dbReference type="SMART" id="SM00382">
    <property type="entry name" value="AAA"/>
    <property type="match status" value="1"/>
</dbReference>
<dbReference type="PANTHER" id="PTHR43553">
    <property type="entry name" value="HEAVY METAL TRANSPORTER"/>
    <property type="match status" value="1"/>
</dbReference>
<dbReference type="InterPro" id="IPR027417">
    <property type="entry name" value="P-loop_NTPase"/>
</dbReference>
<feature type="domain" description="ABC transporter" evidence="9">
    <location>
        <begin position="4"/>
        <end position="236"/>
    </location>
</feature>
<keyword evidence="8" id="KW-0472">Membrane</keyword>
<dbReference type="FunFam" id="3.40.50.300:FF:000224">
    <property type="entry name" value="Energy-coupling factor transporter ATP-binding protein EcfA"/>
    <property type="match status" value="1"/>
</dbReference>
<sequence length="274" mass="30340">MNLIEVDNVSFAYTEGIPVLKNVTFSLNNGSVAIIGQNGSGKTTLVKLLKALLKPISGDIFINGINTKETTAAKLARTVGLVFQNPNDQIFKNKVLDEVMFGPLNIGQSMEEARENAIKALETVSLVDKKEENPYDLSLSERKLVSIASILSMDTDIVILDEPTIAQDYLGKAKIRSIVHELVQRGKLVITITHDMDFVGECFQRVIVLSEGQLLLDGPAREVFSKEDVLRSANLEPPYVAQLSKTTGYQGVLLSVEEFVAYYRSAMEDWERRS</sequence>
<evidence type="ECO:0000313" key="11">
    <source>
        <dbReference type="Proteomes" id="UP000001732"/>
    </source>
</evidence>
<keyword evidence="7" id="KW-1278">Translocase</keyword>
<evidence type="ECO:0000256" key="2">
    <source>
        <dbReference type="ARBA" id="ARBA00005417"/>
    </source>
</evidence>
<dbReference type="CDD" id="cd03225">
    <property type="entry name" value="ABC_cobalt_CbiO_domain1"/>
    <property type="match status" value="1"/>
</dbReference>
<comment type="subcellular location">
    <subcellularLocation>
        <location evidence="1">Cell membrane</location>
    </subcellularLocation>
</comment>
<dbReference type="EMBL" id="CP001145">
    <property type="protein sequence ID" value="ACI16777.1"/>
    <property type="molecule type" value="Genomic_DNA"/>
</dbReference>
<keyword evidence="6 10" id="KW-0067">ATP-binding</keyword>
<dbReference type="RefSeq" id="WP_012543429.1">
    <property type="nucleotide sequence ID" value="NC_011295.1"/>
</dbReference>
<organism evidence="10 11">
    <name type="scientific">Coprothermobacter proteolyticus (strain ATCC 35245 / DSM 5265 / OCM 4 / BT)</name>
    <dbReference type="NCBI Taxonomy" id="309798"/>
    <lineage>
        <taxon>Bacteria</taxon>
        <taxon>Pseudomonadati</taxon>
        <taxon>Coprothermobacterota</taxon>
        <taxon>Coprothermobacteria</taxon>
        <taxon>Coprothermobacterales</taxon>
        <taxon>Coprothermobacteraceae</taxon>
        <taxon>Coprothermobacter</taxon>
    </lineage>
</organism>
<dbReference type="EC" id="3.6.3.-" evidence="10"/>
<dbReference type="InterPro" id="IPR015856">
    <property type="entry name" value="ABC_transpr_CbiO/EcfA_su"/>
</dbReference>
<dbReference type="PROSITE" id="PS50893">
    <property type="entry name" value="ABC_TRANSPORTER_2"/>
    <property type="match status" value="1"/>
</dbReference>
<evidence type="ECO:0000256" key="1">
    <source>
        <dbReference type="ARBA" id="ARBA00004236"/>
    </source>
</evidence>
<dbReference type="GO" id="GO:0016887">
    <property type="term" value="F:ATP hydrolysis activity"/>
    <property type="evidence" value="ECO:0007669"/>
    <property type="project" value="InterPro"/>
</dbReference>
<dbReference type="Pfam" id="PF00005">
    <property type="entry name" value="ABC_tran"/>
    <property type="match status" value="1"/>
</dbReference>
<proteinExistence type="inferred from homology"/>
<evidence type="ECO:0000256" key="3">
    <source>
        <dbReference type="ARBA" id="ARBA00022448"/>
    </source>
</evidence>
<accession>B5Y759</accession>
<dbReference type="InterPro" id="IPR003439">
    <property type="entry name" value="ABC_transporter-like_ATP-bd"/>
</dbReference>
<dbReference type="GO" id="GO:0042626">
    <property type="term" value="F:ATPase-coupled transmembrane transporter activity"/>
    <property type="evidence" value="ECO:0007669"/>
    <property type="project" value="TreeGrafter"/>
</dbReference>
<reference evidence="10 11" key="2">
    <citation type="journal article" date="2014" name="Genome Announc.">
        <title>Complete Genome Sequence of Coprothermobacter proteolyticus DSM 5265.</title>
        <authorList>
            <person name="Alexiev A."/>
            <person name="Coil D.A."/>
            <person name="Badger J.H."/>
            <person name="Enticknap J."/>
            <person name="Ward N."/>
            <person name="Robb F.T."/>
            <person name="Eisen J.A."/>
        </authorList>
    </citation>
    <scope>NUCLEOTIDE SEQUENCE [LARGE SCALE GENOMIC DNA]</scope>
    <source>
        <strain evidence="11">ATCC 35245 / DSM 5265 / OCM 4 / BT</strain>
    </source>
</reference>
<evidence type="ECO:0000259" key="9">
    <source>
        <dbReference type="PROSITE" id="PS50893"/>
    </source>
</evidence>
<dbReference type="PANTHER" id="PTHR43553:SF24">
    <property type="entry name" value="ENERGY-COUPLING FACTOR TRANSPORTER ATP-BINDING PROTEIN ECFA1"/>
    <property type="match status" value="1"/>
</dbReference>
<dbReference type="InterPro" id="IPR003593">
    <property type="entry name" value="AAA+_ATPase"/>
</dbReference>